<evidence type="ECO:0000256" key="6">
    <source>
        <dbReference type="ARBA" id="ARBA00022777"/>
    </source>
</evidence>
<dbReference type="PANTHER" id="PTHR45436:SF16">
    <property type="entry name" value="HISTIDINE KINASE"/>
    <property type="match status" value="1"/>
</dbReference>
<keyword evidence="3" id="KW-0597">Phosphoprotein</keyword>
<evidence type="ECO:0000256" key="7">
    <source>
        <dbReference type="ARBA" id="ARBA00022989"/>
    </source>
</evidence>
<dbReference type="Pfam" id="PF00512">
    <property type="entry name" value="HisKA"/>
    <property type="match status" value="1"/>
</dbReference>
<dbReference type="EMBL" id="JAKNBA010000009">
    <property type="protein sequence ID" value="MDE1241984.1"/>
    <property type="molecule type" value="Genomic_DNA"/>
</dbReference>
<dbReference type="PANTHER" id="PTHR45436">
    <property type="entry name" value="SENSOR HISTIDINE KINASE YKOH"/>
    <property type="match status" value="1"/>
</dbReference>
<comment type="catalytic activity">
    <reaction evidence="1">
        <text>ATP + protein L-histidine = ADP + protein N-phospho-L-histidine.</text>
        <dbReference type="EC" id="2.7.13.3"/>
    </reaction>
</comment>
<keyword evidence="5 8" id="KW-0812">Transmembrane</keyword>
<evidence type="ECO:0000313" key="11">
    <source>
        <dbReference type="Proteomes" id="UP001140979"/>
    </source>
</evidence>
<dbReference type="InterPro" id="IPR005467">
    <property type="entry name" value="His_kinase_dom"/>
</dbReference>
<evidence type="ECO:0000256" key="2">
    <source>
        <dbReference type="ARBA" id="ARBA00012438"/>
    </source>
</evidence>
<evidence type="ECO:0000256" key="3">
    <source>
        <dbReference type="ARBA" id="ARBA00022553"/>
    </source>
</evidence>
<dbReference type="SUPFAM" id="SSF47384">
    <property type="entry name" value="Homodimeric domain of signal transducing histidine kinase"/>
    <property type="match status" value="1"/>
</dbReference>
<dbReference type="AlphaFoldDB" id="A0A9X4F0I9"/>
<dbReference type="InterPro" id="IPR050428">
    <property type="entry name" value="TCS_sensor_his_kinase"/>
</dbReference>
<evidence type="ECO:0000256" key="8">
    <source>
        <dbReference type="SAM" id="Phobius"/>
    </source>
</evidence>
<proteinExistence type="predicted"/>
<protein>
    <recommendedName>
        <fullName evidence="2">histidine kinase</fullName>
        <ecNumber evidence="2">2.7.13.3</ecNumber>
    </recommendedName>
</protein>
<dbReference type="CDD" id="cd00082">
    <property type="entry name" value="HisKA"/>
    <property type="match status" value="1"/>
</dbReference>
<dbReference type="PROSITE" id="PS50109">
    <property type="entry name" value="HIS_KIN"/>
    <property type="match status" value="1"/>
</dbReference>
<reference evidence="10" key="1">
    <citation type="submission" date="2022-02" db="EMBL/GenBank/DDBJ databases">
        <title>Emergence and expansion in Europe of a Vibrio aestuarianus clonal complex pathogenic for oysters.</title>
        <authorList>
            <person name="Mesnil A."/>
            <person name="Travers M.-A."/>
        </authorList>
    </citation>
    <scope>NUCLEOTIDE SEQUENCE</scope>
    <source>
        <strain evidence="10">19_064_11T1</strain>
    </source>
</reference>
<dbReference type="InterPro" id="IPR003594">
    <property type="entry name" value="HATPase_dom"/>
</dbReference>
<evidence type="ECO:0000256" key="4">
    <source>
        <dbReference type="ARBA" id="ARBA00022679"/>
    </source>
</evidence>
<gene>
    <name evidence="10" type="ORF">L9W94_07445</name>
</gene>
<evidence type="ECO:0000256" key="5">
    <source>
        <dbReference type="ARBA" id="ARBA00022692"/>
    </source>
</evidence>
<dbReference type="Gene3D" id="3.30.565.10">
    <property type="entry name" value="Histidine kinase-like ATPase, C-terminal domain"/>
    <property type="match status" value="1"/>
</dbReference>
<comment type="caution">
    <text evidence="10">The sequence shown here is derived from an EMBL/GenBank/DDBJ whole genome shotgun (WGS) entry which is preliminary data.</text>
</comment>
<dbReference type="GO" id="GO:0000155">
    <property type="term" value="F:phosphorelay sensor kinase activity"/>
    <property type="evidence" value="ECO:0007669"/>
    <property type="project" value="InterPro"/>
</dbReference>
<dbReference type="InterPro" id="IPR036097">
    <property type="entry name" value="HisK_dim/P_sf"/>
</dbReference>
<accession>A0A9X4F0I9</accession>
<evidence type="ECO:0000256" key="1">
    <source>
        <dbReference type="ARBA" id="ARBA00000085"/>
    </source>
</evidence>
<keyword evidence="4" id="KW-0808">Transferase</keyword>
<dbReference type="InterPro" id="IPR036890">
    <property type="entry name" value="HATPase_C_sf"/>
</dbReference>
<dbReference type="RefSeq" id="WP_274682999.1">
    <property type="nucleotide sequence ID" value="NZ_JAKNBA010000009.1"/>
</dbReference>
<dbReference type="EC" id="2.7.13.3" evidence="2"/>
<keyword evidence="6 10" id="KW-0418">Kinase</keyword>
<name>A0A9X4F0I9_9VIBR</name>
<dbReference type="SUPFAM" id="SSF55874">
    <property type="entry name" value="ATPase domain of HSP90 chaperone/DNA topoisomerase II/histidine kinase"/>
    <property type="match status" value="1"/>
</dbReference>
<dbReference type="SMART" id="SM00388">
    <property type="entry name" value="HisKA"/>
    <property type="match status" value="1"/>
</dbReference>
<dbReference type="Proteomes" id="UP001140979">
    <property type="component" value="Unassembled WGS sequence"/>
</dbReference>
<feature type="transmembrane region" description="Helical" evidence="8">
    <location>
        <begin position="12"/>
        <end position="35"/>
    </location>
</feature>
<keyword evidence="8" id="KW-0472">Membrane</keyword>
<dbReference type="InterPro" id="IPR003661">
    <property type="entry name" value="HisK_dim/P_dom"/>
</dbReference>
<keyword evidence="7 8" id="KW-1133">Transmembrane helix</keyword>
<organism evidence="10 11">
    <name type="scientific">Vibrio aestuarianus</name>
    <dbReference type="NCBI Taxonomy" id="28171"/>
    <lineage>
        <taxon>Bacteria</taxon>
        <taxon>Pseudomonadati</taxon>
        <taxon>Pseudomonadota</taxon>
        <taxon>Gammaproteobacteria</taxon>
        <taxon>Vibrionales</taxon>
        <taxon>Vibrionaceae</taxon>
        <taxon>Vibrio</taxon>
    </lineage>
</organism>
<dbReference type="SMART" id="SM00387">
    <property type="entry name" value="HATPase_c"/>
    <property type="match status" value="1"/>
</dbReference>
<dbReference type="Gene3D" id="1.10.287.130">
    <property type="match status" value="1"/>
</dbReference>
<feature type="transmembrane region" description="Helical" evidence="8">
    <location>
        <begin position="142"/>
        <end position="165"/>
    </location>
</feature>
<dbReference type="Pfam" id="PF02518">
    <property type="entry name" value="HATPase_c"/>
    <property type="match status" value="1"/>
</dbReference>
<feature type="domain" description="Histidine kinase" evidence="9">
    <location>
        <begin position="230"/>
        <end position="422"/>
    </location>
</feature>
<evidence type="ECO:0000313" key="10">
    <source>
        <dbReference type="EMBL" id="MDE1241984.1"/>
    </source>
</evidence>
<sequence>MRRSIINNTRTLTGRLALFFTGLSLVLGFVIYTIFYTTLHWSEDRVGERRILIDKEEAIYRFNHGESGYVKIDILTDAYNDLELVPSYYKQKYIDHDTFLGEIGEGESSRMVLFGSYYHEGEKKPLILLSKIDELEFRTGELFFSGIIVLSCVAALMLIFGGLLYRLSRHLIEPINNLIDQLNNHKGNAQHTFTISDGAATEFELLTKKMNQYRRDIQLLIKREQSFGRYASHELRTPLTIIKGANALLALNPVSEFQKRQLVRIEDATSQMSTIVDALLGLVRYERNPPSAPNRLLLQHEVIATINNSRMQAGDKNIDIEFIFHSSPSIKATAPVIEMIVGNLLRNAIAATRQGKITITLSQAELIIQDQGMGLSDQSSEDGHGLGLLIVNDLCQRYNWFFSLSNHEQGGCIARIQFQEEHTDEKPVNK</sequence>
<dbReference type="GO" id="GO:0005886">
    <property type="term" value="C:plasma membrane"/>
    <property type="evidence" value="ECO:0007669"/>
    <property type="project" value="TreeGrafter"/>
</dbReference>
<evidence type="ECO:0000259" key="9">
    <source>
        <dbReference type="PROSITE" id="PS50109"/>
    </source>
</evidence>